<dbReference type="CDD" id="cd04647">
    <property type="entry name" value="LbH_MAT_like"/>
    <property type="match status" value="1"/>
</dbReference>
<accession>A0A1F7GVN3</accession>
<dbReference type="InterPro" id="IPR001451">
    <property type="entry name" value="Hexapep"/>
</dbReference>
<name>A0A1F7GVN3_9BACT</name>
<organism evidence="4 5">
    <name type="scientific">Candidatus Roizmanbacteria bacterium RIFCSPHIGHO2_02_FULL_37_24</name>
    <dbReference type="NCBI Taxonomy" id="1802037"/>
    <lineage>
        <taxon>Bacteria</taxon>
        <taxon>Candidatus Roizmaniibacteriota</taxon>
    </lineage>
</organism>
<dbReference type="InterPro" id="IPR011004">
    <property type="entry name" value="Trimer_LpxA-like_sf"/>
</dbReference>
<dbReference type="Gene3D" id="2.160.10.10">
    <property type="entry name" value="Hexapeptide repeat proteins"/>
    <property type="match status" value="1"/>
</dbReference>
<dbReference type="PROSITE" id="PS00101">
    <property type="entry name" value="HEXAPEP_TRANSFERASES"/>
    <property type="match status" value="1"/>
</dbReference>
<dbReference type="InterPro" id="IPR018357">
    <property type="entry name" value="Hexapep_transf_CS"/>
</dbReference>
<dbReference type="Proteomes" id="UP000177159">
    <property type="component" value="Unassembled WGS sequence"/>
</dbReference>
<comment type="similarity">
    <text evidence="1">Belongs to the transferase hexapeptide repeat family.</text>
</comment>
<dbReference type="AlphaFoldDB" id="A0A1F7GVN3"/>
<comment type="caution">
    <text evidence="4">The sequence shown here is derived from an EMBL/GenBank/DDBJ whole genome shotgun (WGS) entry which is preliminary data.</text>
</comment>
<dbReference type="EMBL" id="MFZM01000031">
    <property type="protein sequence ID" value="OGK22875.1"/>
    <property type="molecule type" value="Genomic_DNA"/>
</dbReference>
<dbReference type="SUPFAM" id="SSF51161">
    <property type="entry name" value="Trimeric LpxA-like enzymes"/>
    <property type="match status" value="1"/>
</dbReference>
<reference evidence="4 5" key="1">
    <citation type="journal article" date="2016" name="Nat. Commun.">
        <title>Thousands of microbial genomes shed light on interconnected biogeochemical processes in an aquifer system.</title>
        <authorList>
            <person name="Anantharaman K."/>
            <person name="Brown C.T."/>
            <person name="Hug L.A."/>
            <person name="Sharon I."/>
            <person name="Castelle C.J."/>
            <person name="Probst A.J."/>
            <person name="Thomas B.C."/>
            <person name="Singh A."/>
            <person name="Wilkins M.J."/>
            <person name="Karaoz U."/>
            <person name="Brodie E.L."/>
            <person name="Williams K.H."/>
            <person name="Hubbard S.S."/>
            <person name="Banfield J.F."/>
        </authorList>
    </citation>
    <scope>NUCLEOTIDE SEQUENCE [LARGE SCALE GENOMIC DNA]</scope>
</reference>
<sequence length="176" mass="19353">MYTVFLEFKIFLLHLVGSIPSHYIRRFFYRLGGIKIGKSSSIHMGARFYDPKGITIGENSIIGEYATLDGRDKLIIGNNVALATGVMIYNAEHNIDDENFLHTLEPVKIEDYAFIGPRAIILPGVTVGEGAIVAAGAVVTKGVPPFAIVGGVPAKIIGERKHKNLTYKLGRAHWFR</sequence>
<evidence type="ECO:0000313" key="4">
    <source>
        <dbReference type="EMBL" id="OGK22875.1"/>
    </source>
</evidence>
<keyword evidence="3" id="KW-0677">Repeat</keyword>
<dbReference type="Pfam" id="PF00132">
    <property type="entry name" value="Hexapep"/>
    <property type="match status" value="1"/>
</dbReference>
<dbReference type="GO" id="GO:0008374">
    <property type="term" value="F:O-acyltransferase activity"/>
    <property type="evidence" value="ECO:0007669"/>
    <property type="project" value="TreeGrafter"/>
</dbReference>
<dbReference type="GO" id="GO:0005829">
    <property type="term" value="C:cytosol"/>
    <property type="evidence" value="ECO:0007669"/>
    <property type="project" value="TreeGrafter"/>
</dbReference>
<evidence type="ECO:0000256" key="2">
    <source>
        <dbReference type="ARBA" id="ARBA00022679"/>
    </source>
</evidence>
<dbReference type="PANTHER" id="PTHR23416">
    <property type="entry name" value="SIALIC ACID SYNTHASE-RELATED"/>
    <property type="match status" value="1"/>
</dbReference>
<dbReference type="InterPro" id="IPR051159">
    <property type="entry name" value="Hexapeptide_acetyltransf"/>
</dbReference>
<evidence type="ECO:0000313" key="5">
    <source>
        <dbReference type="Proteomes" id="UP000177159"/>
    </source>
</evidence>
<evidence type="ECO:0000256" key="1">
    <source>
        <dbReference type="ARBA" id="ARBA00007274"/>
    </source>
</evidence>
<evidence type="ECO:0008006" key="6">
    <source>
        <dbReference type="Google" id="ProtNLM"/>
    </source>
</evidence>
<evidence type="ECO:0000256" key="3">
    <source>
        <dbReference type="ARBA" id="ARBA00022737"/>
    </source>
</evidence>
<gene>
    <name evidence="4" type="ORF">A3C24_05010</name>
</gene>
<protein>
    <recommendedName>
        <fullName evidence="6">Acetyltransferase</fullName>
    </recommendedName>
</protein>
<proteinExistence type="inferred from homology"/>
<dbReference type="PANTHER" id="PTHR23416:SF23">
    <property type="entry name" value="ACETYLTRANSFERASE C18B11.09C-RELATED"/>
    <property type="match status" value="1"/>
</dbReference>
<keyword evidence="2" id="KW-0808">Transferase</keyword>